<dbReference type="SMART" id="SM00895">
    <property type="entry name" value="FCD"/>
    <property type="match status" value="1"/>
</dbReference>
<dbReference type="InterPro" id="IPR036388">
    <property type="entry name" value="WH-like_DNA-bd_sf"/>
</dbReference>
<dbReference type="Gene3D" id="1.10.10.10">
    <property type="entry name" value="Winged helix-like DNA-binding domain superfamily/Winged helix DNA-binding domain"/>
    <property type="match status" value="1"/>
</dbReference>
<keyword evidence="2" id="KW-0238">DNA-binding</keyword>
<dbReference type="Pfam" id="PF07729">
    <property type="entry name" value="FCD"/>
    <property type="match status" value="1"/>
</dbReference>
<dbReference type="InterPro" id="IPR011711">
    <property type="entry name" value="GntR_C"/>
</dbReference>
<dbReference type="GO" id="GO:0003700">
    <property type="term" value="F:DNA-binding transcription factor activity"/>
    <property type="evidence" value="ECO:0007669"/>
    <property type="project" value="InterPro"/>
</dbReference>
<evidence type="ECO:0000259" key="4">
    <source>
        <dbReference type="PROSITE" id="PS50949"/>
    </source>
</evidence>
<dbReference type="SMART" id="SM00345">
    <property type="entry name" value="HTH_GNTR"/>
    <property type="match status" value="1"/>
</dbReference>
<dbReference type="PANTHER" id="PTHR43537">
    <property type="entry name" value="TRANSCRIPTIONAL REGULATOR, GNTR FAMILY"/>
    <property type="match status" value="1"/>
</dbReference>
<reference evidence="5 6" key="1">
    <citation type="submission" date="2019-07" db="EMBL/GenBank/DDBJ databases">
        <title>Whole genome shotgun sequence of Halomonas variabilis NBRC 102410.</title>
        <authorList>
            <person name="Hosoyama A."/>
            <person name="Uohara A."/>
            <person name="Ohji S."/>
            <person name="Ichikawa N."/>
        </authorList>
    </citation>
    <scope>NUCLEOTIDE SEQUENCE [LARGE SCALE GENOMIC DNA]</scope>
    <source>
        <strain evidence="5 6">NBRC 102410</strain>
    </source>
</reference>
<name>A0A511UW85_9GAMM</name>
<dbReference type="EMBL" id="BJXV01000021">
    <property type="protein sequence ID" value="GEN29402.1"/>
    <property type="molecule type" value="Genomic_DNA"/>
</dbReference>
<evidence type="ECO:0000256" key="1">
    <source>
        <dbReference type="ARBA" id="ARBA00023015"/>
    </source>
</evidence>
<evidence type="ECO:0000313" key="6">
    <source>
        <dbReference type="Proteomes" id="UP000321303"/>
    </source>
</evidence>
<dbReference type="AlphaFoldDB" id="A0A511UW85"/>
<keyword evidence="6" id="KW-1185">Reference proteome</keyword>
<protein>
    <submittedName>
        <fullName evidence="5">GntR family transcriptional regulator</fullName>
    </submittedName>
</protein>
<evidence type="ECO:0000256" key="3">
    <source>
        <dbReference type="ARBA" id="ARBA00023163"/>
    </source>
</evidence>
<proteinExistence type="predicted"/>
<dbReference type="GO" id="GO:0003677">
    <property type="term" value="F:DNA binding"/>
    <property type="evidence" value="ECO:0007669"/>
    <property type="project" value="UniProtKB-KW"/>
</dbReference>
<keyword evidence="3" id="KW-0804">Transcription</keyword>
<accession>A0A511UW85</accession>
<comment type="caution">
    <text evidence="5">The sequence shown here is derived from an EMBL/GenBank/DDBJ whole genome shotgun (WGS) entry which is preliminary data.</text>
</comment>
<evidence type="ECO:0000256" key="2">
    <source>
        <dbReference type="ARBA" id="ARBA00023125"/>
    </source>
</evidence>
<keyword evidence="1" id="KW-0805">Transcription regulation</keyword>
<dbReference type="OrthoDB" id="9799812at2"/>
<dbReference type="SUPFAM" id="SSF48008">
    <property type="entry name" value="GntR ligand-binding domain-like"/>
    <property type="match status" value="1"/>
</dbReference>
<dbReference type="InterPro" id="IPR036390">
    <property type="entry name" value="WH_DNA-bd_sf"/>
</dbReference>
<dbReference type="PROSITE" id="PS50949">
    <property type="entry name" value="HTH_GNTR"/>
    <property type="match status" value="1"/>
</dbReference>
<dbReference type="InterPro" id="IPR008920">
    <property type="entry name" value="TF_FadR/GntR_C"/>
</dbReference>
<evidence type="ECO:0000313" key="5">
    <source>
        <dbReference type="EMBL" id="GEN29402.1"/>
    </source>
</evidence>
<dbReference type="RefSeq" id="WP_146876311.1">
    <property type="nucleotide sequence ID" value="NZ_BJXV01000021.1"/>
</dbReference>
<feature type="domain" description="HTH gntR-type" evidence="4">
    <location>
        <begin position="18"/>
        <end position="85"/>
    </location>
</feature>
<dbReference type="Pfam" id="PF00392">
    <property type="entry name" value="GntR"/>
    <property type="match status" value="1"/>
</dbReference>
<dbReference type="PANTHER" id="PTHR43537:SF20">
    <property type="entry name" value="HTH-TYPE TRANSCRIPTIONAL REPRESSOR GLAR"/>
    <property type="match status" value="1"/>
</dbReference>
<dbReference type="Proteomes" id="UP000321303">
    <property type="component" value="Unassembled WGS sequence"/>
</dbReference>
<sequence length="230" mass="26214">MNTSLPNNASSKSAGPAGTASSRVFEHLRKDLVGGRFVAGEKLAINALKERYEVGLSPLREALTKLAAYGLLVQENQRGFRVPKLSRDELEDIAQMRLEMEGMALERAIAHGDSLWEADLLAAAHRLKRADISLDKGEAWEHLHTQFHRTLVAPCGSVWLLRFIEQLHDQFDRYRRLGPKMPTIRQELDEQHHQLVELALQRDTQAARELMDDHIHKSYEVALKRYQAHV</sequence>
<dbReference type="SUPFAM" id="SSF46785">
    <property type="entry name" value="Winged helix' DNA-binding domain"/>
    <property type="match status" value="1"/>
</dbReference>
<organism evidence="5 6">
    <name type="scientific">Halovibrio variabilis</name>
    <dbReference type="NCBI Taxonomy" id="31910"/>
    <lineage>
        <taxon>Bacteria</taxon>
        <taxon>Pseudomonadati</taxon>
        <taxon>Pseudomonadota</taxon>
        <taxon>Gammaproteobacteria</taxon>
        <taxon>Oceanospirillales</taxon>
        <taxon>Halomonadaceae</taxon>
        <taxon>Halovibrio</taxon>
    </lineage>
</organism>
<dbReference type="Gene3D" id="1.20.120.530">
    <property type="entry name" value="GntR ligand-binding domain-like"/>
    <property type="match status" value="1"/>
</dbReference>
<dbReference type="InterPro" id="IPR000524">
    <property type="entry name" value="Tscrpt_reg_HTH_GntR"/>
</dbReference>
<gene>
    <name evidence="5" type="ORF">HVA01_30480</name>
</gene>